<evidence type="ECO:0000313" key="5">
    <source>
        <dbReference type="Proteomes" id="UP000327013"/>
    </source>
</evidence>
<dbReference type="Pfam" id="PF03195">
    <property type="entry name" value="LOB"/>
    <property type="match status" value="1"/>
</dbReference>
<evidence type="ECO:0000259" key="3">
    <source>
        <dbReference type="PROSITE" id="PS50891"/>
    </source>
</evidence>
<evidence type="ECO:0000256" key="2">
    <source>
        <dbReference type="SAM" id="MobiDB-lite"/>
    </source>
</evidence>
<organism evidence="4 5">
    <name type="scientific">Carpinus fangiana</name>
    <dbReference type="NCBI Taxonomy" id="176857"/>
    <lineage>
        <taxon>Eukaryota</taxon>
        <taxon>Viridiplantae</taxon>
        <taxon>Streptophyta</taxon>
        <taxon>Embryophyta</taxon>
        <taxon>Tracheophyta</taxon>
        <taxon>Spermatophyta</taxon>
        <taxon>Magnoliopsida</taxon>
        <taxon>eudicotyledons</taxon>
        <taxon>Gunneridae</taxon>
        <taxon>Pentapetalae</taxon>
        <taxon>rosids</taxon>
        <taxon>fabids</taxon>
        <taxon>Fagales</taxon>
        <taxon>Betulaceae</taxon>
        <taxon>Carpinus</taxon>
    </lineage>
</organism>
<dbReference type="PANTHER" id="PTHR31304:SF62">
    <property type="entry name" value="LOB DOMAIN-CONTAINING PROTEIN"/>
    <property type="match status" value="1"/>
</dbReference>
<dbReference type="AlphaFoldDB" id="A0A5N6QM51"/>
<accession>A0A5N6QM51</accession>
<dbReference type="OrthoDB" id="1922547at2759"/>
<comment type="similarity">
    <text evidence="1">Belongs to the LOB domain-containing protein family.</text>
</comment>
<dbReference type="PROSITE" id="PS50891">
    <property type="entry name" value="LOB"/>
    <property type="match status" value="1"/>
</dbReference>
<proteinExistence type="inferred from homology"/>
<dbReference type="EMBL" id="CM017322">
    <property type="protein sequence ID" value="KAE8008094.1"/>
    <property type="molecule type" value="Genomic_DNA"/>
</dbReference>
<dbReference type="PANTHER" id="PTHR31304">
    <property type="entry name" value="LOB DOMAIN-CONTAINING PROTEIN 38"/>
    <property type="match status" value="1"/>
</dbReference>
<dbReference type="GO" id="GO:0010468">
    <property type="term" value="P:regulation of gene expression"/>
    <property type="evidence" value="ECO:0007669"/>
    <property type="project" value="TreeGrafter"/>
</dbReference>
<protein>
    <recommendedName>
        <fullName evidence="3">LOB domain-containing protein</fullName>
    </recommendedName>
</protein>
<dbReference type="Proteomes" id="UP000327013">
    <property type="component" value="Chromosome 2"/>
</dbReference>
<keyword evidence="5" id="KW-1185">Reference proteome</keyword>
<evidence type="ECO:0000256" key="1">
    <source>
        <dbReference type="ARBA" id="ARBA00005474"/>
    </source>
</evidence>
<feature type="domain" description="LOB" evidence="3">
    <location>
        <begin position="1"/>
        <end position="97"/>
    </location>
</feature>
<sequence length="196" mass="21204">MSCNGCRILRKGCSDNCMLRQCLQWIENPQAQAHATVFVAKFFGRACLMSFISNVSECQRQVGRTVNPVNGVAGLLRTGNWHVCQAAVETVLGGGALRAIADEFVGGEVCNVAETSDIHHGDQLQLCVSPVDLDLCLTARLNTRMEEVGGGRKRRRSSSSSARETTPSEESEMTTLGSNYSSGTGERKTTLKLFVS</sequence>
<feature type="region of interest" description="Disordered" evidence="2">
    <location>
        <begin position="147"/>
        <end position="186"/>
    </location>
</feature>
<gene>
    <name evidence="4" type="ORF">FH972_004640</name>
</gene>
<reference evidence="4 5" key="1">
    <citation type="submission" date="2019-06" db="EMBL/GenBank/DDBJ databases">
        <title>A chromosomal-level reference genome of Carpinus fangiana (Coryloideae, Betulaceae).</title>
        <authorList>
            <person name="Yang X."/>
            <person name="Wang Z."/>
            <person name="Zhang L."/>
            <person name="Hao G."/>
            <person name="Liu J."/>
            <person name="Yang Y."/>
        </authorList>
    </citation>
    <scope>NUCLEOTIDE SEQUENCE [LARGE SCALE GENOMIC DNA]</scope>
    <source>
        <strain evidence="4">Cfa_2016G</strain>
        <tissue evidence="4">Leaf</tissue>
    </source>
</reference>
<name>A0A5N6QM51_9ROSI</name>
<evidence type="ECO:0000313" key="4">
    <source>
        <dbReference type="EMBL" id="KAE8008094.1"/>
    </source>
</evidence>
<dbReference type="InterPro" id="IPR004883">
    <property type="entry name" value="LOB"/>
</dbReference>